<gene>
    <name evidence="2" type="ORF">RHOBADRAFT_51466</name>
</gene>
<sequence>MAPKRALTASQSSQATSSQPSSSAARPAKRPRVARSPPAPSPSLAAPPSNAAQSVVPETPDDSLSRPAPAPSPPAVPPKPPKRTLVPGTLRRLSTGHPTRSAARTDSALAATHPSLSLATGKRARVRPAATLAGAKVGGRSKDLGDRVEREELWVRRAKGQGAQGLGFAGYLKMGVGAFVERGCTSLTVNAMGAAIPLALSLALAIRDAVPGGEPPAPASRDGGGTDGEDEGEGVVRMQVRTGSKTVSDEVTPLDEDEDLVYQSRTKSTVSIELQLRPAPAPPYSSSSSPPTLVPRVPRPPRVLVPAFVDTSPSTRTTCPAQ</sequence>
<feature type="compositionally biased region" description="Low complexity" evidence="1">
    <location>
        <begin position="284"/>
        <end position="296"/>
    </location>
</feature>
<feature type="region of interest" description="Disordered" evidence="1">
    <location>
        <begin position="243"/>
        <end position="262"/>
    </location>
</feature>
<feature type="compositionally biased region" description="Low complexity" evidence="1">
    <location>
        <begin position="42"/>
        <end position="54"/>
    </location>
</feature>
<evidence type="ECO:0000313" key="3">
    <source>
        <dbReference type="Proteomes" id="UP000053890"/>
    </source>
</evidence>
<name>A0A194SAM2_RHOGW</name>
<feature type="compositionally biased region" description="Pro residues" evidence="1">
    <location>
        <begin position="68"/>
        <end position="79"/>
    </location>
</feature>
<feature type="compositionally biased region" description="Low complexity" evidence="1">
    <location>
        <begin position="9"/>
        <end position="26"/>
    </location>
</feature>
<dbReference type="OrthoDB" id="416729at2759"/>
<dbReference type="OMA" id="FAGYLKM"/>
<feature type="region of interest" description="Disordered" evidence="1">
    <location>
        <begin position="1"/>
        <end position="114"/>
    </location>
</feature>
<evidence type="ECO:0000313" key="2">
    <source>
        <dbReference type="EMBL" id="KPV77639.1"/>
    </source>
</evidence>
<organism evidence="2 3">
    <name type="scientific">Rhodotorula graminis (strain WP1)</name>
    <dbReference type="NCBI Taxonomy" id="578459"/>
    <lineage>
        <taxon>Eukaryota</taxon>
        <taxon>Fungi</taxon>
        <taxon>Dikarya</taxon>
        <taxon>Basidiomycota</taxon>
        <taxon>Pucciniomycotina</taxon>
        <taxon>Microbotryomycetes</taxon>
        <taxon>Sporidiobolales</taxon>
        <taxon>Sporidiobolaceae</taxon>
        <taxon>Rhodotorula</taxon>
    </lineage>
</organism>
<proteinExistence type="predicted"/>
<feature type="region of interest" description="Disordered" evidence="1">
    <location>
        <begin position="211"/>
        <end position="234"/>
    </location>
</feature>
<dbReference type="RefSeq" id="XP_018273688.1">
    <property type="nucleotide sequence ID" value="XM_018415854.1"/>
</dbReference>
<dbReference type="EMBL" id="KQ474074">
    <property type="protein sequence ID" value="KPV77639.1"/>
    <property type="molecule type" value="Genomic_DNA"/>
</dbReference>
<protein>
    <submittedName>
        <fullName evidence="2">Uncharacterized protein</fullName>
    </submittedName>
</protein>
<dbReference type="Proteomes" id="UP000053890">
    <property type="component" value="Unassembled WGS sequence"/>
</dbReference>
<accession>A0A194SAM2</accession>
<keyword evidence="3" id="KW-1185">Reference proteome</keyword>
<dbReference type="AlphaFoldDB" id="A0A194SAM2"/>
<reference evidence="2 3" key="1">
    <citation type="journal article" date="2015" name="Front. Microbiol.">
        <title>Genome sequence of the plant growth promoting endophytic yeast Rhodotorula graminis WP1.</title>
        <authorList>
            <person name="Firrincieli A."/>
            <person name="Otillar R."/>
            <person name="Salamov A."/>
            <person name="Schmutz J."/>
            <person name="Khan Z."/>
            <person name="Redman R.S."/>
            <person name="Fleck N.D."/>
            <person name="Lindquist E."/>
            <person name="Grigoriev I.V."/>
            <person name="Doty S.L."/>
        </authorList>
    </citation>
    <scope>NUCLEOTIDE SEQUENCE [LARGE SCALE GENOMIC DNA]</scope>
    <source>
        <strain evidence="2 3">WP1</strain>
    </source>
</reference>
<dbReference type="GeneID" id="28976302"/>
<evidence type="ECO:0000256" key="1">
    <source>
        <dbReference type="SAM" id="MobiDB-lite"/>
    </source>
</evidence>
<feature type="region of interest" description="Disordered" evidence="1">
    <location>
        <begin position="273"/>
        <end position="299"/>
    </location>
</feature>